<evidence type="ECO:0000256" key="2">
    <source>
        <dbReference type="SAM" id="SignalP"/>
    </source>
</evidence>
<feature type="signal peptide" evidence="2">
    <location>
        <begin position="1"/>
        <end position="17"/>
    </location>
</feature>
<sequence>MALAALMATALGAPAAASEQEGVVVVRDPQTGKFRNATPAETKQLHAQPTAPGIAPRDPAKPDVTMRKDGTLQKHLGERGLVYSVVKRDADGKLAAECVHGEEAANAALQRQAPATAKEHDHDSH</sequence>
<evidence type="ECO:0000313" key="3">
    <source>
        <dbReference type="EMBL" id="PIL43902.1"/>
    </source>
</evidence>
<accession>A0A2G8TCZ2</accession>
<gene>
    <name evidence="3" type="ORF">CR105_16265</name>
</gene>
<reference evidence="3 4" key="1">
    <citation type="submission" date="2017-10" db="EMBL/GenBank/DDBJ databases">
        <title>Massilia psychrophilum sp. nov., a novel purple-pigmented bacterium isolated from Tianshan glacier, Xinjiang Municipality, China.</title>
        <authorList>
            <person name="Wang H."/>
        </authorList>
    </citation>
    <scope>NUCLEOTIDE SEQUENCE [LARGE SCALE GENOMIC DNA]</scope>
    <source>
        <strain evidence="3 4">JCM 30074</strain>
    </source>
</reference>
<feature type="region of interest" description="Disordered" evidence="1">
    <location>
        <begin position="34"/>
        <end position="72"/>
    </location>
</feature>
<dbReference type="AlphaFoldDB" id="A0A2G8TCZ2"/>
<evidence type="ECO:0000256" key="1">
    <source>
        <dbReference type="SAM" id="MobiDB-lite"/>
    </source>
</evidence>
<comment type="caution">
    <text evidence="3">The sequence shown here is derived from an EMBL/GenBank/DDBJ whole genome shotgun (WGS) entry which is preliminary data.</text>
</comment>
<protein>
    <recommendedName>
        <fullName evidence="5">DUF4148 domain-containing protein</fullName>
    </recommendedName>
</protein>
<feature type="chain" id="PRO_5013708317" description="DUF4148 domain-containing protein" evidence="2">
    <location>
        <begin position="18"/>
        <end position="125"/>
    </location>
</feature>
<keyword evidence="2" id="KW-0732">Signal</keyword>
<feature type="compositionally biased region" description="Basic and acidic residues" evidence="1">
    <location>
        <begin position="58"/>
        <end position="72"/>
    </location>
</feature>
<name>A0A2G8TCZ2_9BURK</name>
<dbReference type="Proteomes" id="UP000230390">
    <property type="component" value="Unassembled WGS sequence"/>
</dbReference>
<keyword evidence="4" id="KW-1185">Reference proteome</keyword>
<proteinExistence type="predicted"/>
<dbReference type="EMBL" id="PDOC01000010">
    <property type="protein sequence ID" value="PIL43902.1"/>
    <property type="molecule type" value="Genomic_DNA"/>
</dbReference>
<evidence type="ECO:0008006" key="5">
    <source>
        <dbReference type="Google" id="ProtNLM"/>
    </source>
</evidence>
<evidence type="ECO:0000313" key="4">
    <source>
        <dbReference type="Proteomes" id="UP000230390"/>
    </source>
</evidence>
<organism evidence="3 4">
    <name type="scientific">Massilia eurypsychrophila</name>
    <dbReference type="NCBI Taxonomy" id="1485217"/>
    <lineage>
        <taxon>Bacteria</taxon>
        <taxon>Pseudomonadati</taxon>
        <taxon>Pseudomonadota</taxon>
        <taxon>Betaproteobacteria</taxon>
        <taxon>Burkholderiales</taxon>
        <taxon>Oxalobacteraceae</taxon>
        <taxon>Telluria group</taxon>
        <taxon>Massilia</taxon>
    </lineage>
</organism>
<dbReference type="NCBIfam" id="NF047450">
    <property type="entry name" value="post-PEP-CTERM_1"/>
    <property type="match status" value="1"/>
</dbReference>